<evidence type="ECO:0000256" key="1">
    <source>
        <dbReference type="ARBA" id="ARBA00023015"/>
    </source>
</evidence>
<dbReference type="Proteomes" id="UP001255601">
    <property type="component" value="Unassembled WGS sequence"/>
</dbReference>
<dbReference type="InterPro" id="IPR011711">
    <property type="entry name" value="GntR_C"/>
</dbReference>
<dbReference type="PANTHER" id="PTHR43537">
    <property type="entry name" value="TRANSCRIPTIONAL REGULATOR, GNTR FAMILY"/>
    <property type="match status" value="1"/>
</dbReference>
<dbReference type="Gene3D" id="1.20.120.530">
    <property type="entry name" value="GntR ligand-binding domain-like"/>
    <property type="match status" value="1"/>
</dbReference>
<evidence type="ECO:0000313" key="6">
    <source>
        <dbReference type="Proteomes" id="UP001255601"/>
    </source>
</evidence>
<keyword evidence="2 5" id="KW-0238">DNA-binding</keyword>
<dbReference type="SMART" id="SM00895">
    <property type="entry name" value="FCD"/>
    <property type="match status" value="1"/>
</dbReference>
<dbReference type="Gene3D" id="1.10.10.10">
    <property type="entry name" value="Winged helix-like DNA-binding domain superfamily/Winged helix DNA-binding domain"/>
    <property type="match status" value="1"/>
</dbReference>
<keyword evidence="3" id="KW-0804">Transcription</keyword>
<dbReference type="InterPro" id="IPR036388">
    <property type="entry name" value="WH-like_DNA-bd_sf"/>
</dbReference>
<dbReference type="InterPro" id="IPR000524">
    <property type="entry name" value="Tscrpt_reg_HTH_GntR"/>
</dbReference>
<gene>
    <name evidence="5" type="ORF">QE369_000624</name>
</gene>
<dbReference type="EMBL" id="JAVIZC010000001">
    <property type="protein sequence ID" value="MDR6100446.1"/>
    <property type="molecule type" value="Genomic_DNA"/>
</dbReference>
<dbReference type="SUPFAM" id="SSF46785">
    <property type="entry name" value="Winged helix' DNA-binding domain"/>
    <property type="match status" value="1"/>
</dbReference>
<name>A0AAJ2BCI6_9HYPH</name>
<dbReference type="AlphaFoldDB" id="A0AAJ2BCI6"/>
<evidence type="ECO:0000256" key="3">
    <source>
        <dbReference type="ARBA" id="ARBA00023163"/>
    </source>
</evidence>
<dbReference type="GO" id="GO:0003677">
    <property type="term" value="F:DNA binding"/>
    <property type="evidence" value="ECO:0007669"/>
    <property type="project" value="UniProtKB-KW"/>
</dbReference>
<dbReference type="Pfam" id="PF00392">
    <property type="entry name" value="GntR"/>
    <property type="match status" value="1"/>
</dbReference>
<dbReference type="SUPFAM" id="SSF48008">
    <property type="entry name" value="GntR ligand-binding domain-like"/>
    <property type="match status" value="1"/>
</dbReference>
<dbReference type="InterPro" id="IPR008920">
    <property type="entry name" value="TF_FadR/GntR_C"/>
</dbReference>
<keyword evidence="1" id="KW-0805">Transcription regulation</keyword>
<comment type="caution">
    <text evidence="5">The sequence shown here is derived from an EMBL/GenBank/DDBJ whole genome shotgun (WGS) entry which is preliminary data.</text>
</comment>
<accession>A0AAJ2BCI6</accession>
<proteinExistence type="predicted"/>
<protein>
    <submittedName>
        <fullName evidence="5">DNA-binding GntR family transcriptional regulator</fullName>
    </submittedName>
</protein>
<evidence type="ECO:0000256" key="2">
    <source>
        <dbReference type="ARBA" id="ARBA00023125"/>
    </source>
</evidence>
<feature type="domain" description="HTH gntR-type" evidence="4">
    <location>
        <begin position="37"/>
        <end position="104"/>
    </location>
</feature>
<organism evidence="5 6">
    <name type="scientific">Agrobacterium larrymoorei</name>
    <dbReference type="NCBI Taxonomy" id="160699"/>
    <lineage>
        <taxon>Bacteria</taxon>
        <taxon>Pseudomonadati</taxon>
        <taxon>Pseudomonadota</taxon>
        <taxon>Alphaproteobacteria</taxon>
        <taxon>Hyphomicrobiales</taxon>
        <taxon>Rhizobiaceae</taxon>
        <taxon>Rhizobium/Agrobacterium group</taxon>
        <taxon>Agrobacterium</taxon>
    </lineage>
</organism>
<dbReference type="PROSITE" id="PS50949">
    <property type="entry name" value="HTH_GNTR"/>
    <property type="match status" value="1"/>
</dbReference>
<evidence type="ECO:0000313" key="5">
    <source>
        <dbReference type="EMBL" id="MDR6100446.1"/>
    </source>
</evidence>
<dbReference type="InterPro" id="IPR036390">
    <property type="entry name" value="WH_DNA-bd_sf"/>
</dbReference>
<dbReference type="GO" id="GO:0003700">
    <property type="term" value="F:DNA-binding transcription factor activity"/>
    <property type="evidence" value="ECO:0007669"/>
    <property type="project" value="InterPro"/>
</dbReference>
<dbReference type="PANTHER" id="PTHR43537:SF53">
    <property type="entry name" value="HTH-TYPE TRANSCRIPTIONAL REPRESSOR NANR"/>
    <property type="match status" value="1"/>
</dbReference>
<evidence type="ECO:0000259" key="4">
    <source>
        <dbReference type="PROSITE" id="PS50949"/>
    </source>
</evidence>
<sequence>MSDGIALRDIGGGWKAVCKAKTFMLDNQEDTKLRGKHPTEDIIYERLIDAIIDKHLRAGEHLNEVKLAEAYDVPRSRVRRVLERLRDEDVVIFELHRGAFICRPTVEDARQVYEARRELECSAVRLACERAVADDIVRLRDHVEREKEAFTNKNASANRVASEFHCLIAEIARNPVFERMLRVLVRRGVLIQSVYERKGGSACLTHEHSALVDYIEARDAEKAIAEMTHHFDHILASFDLTETRRSEIDIYEFLRN</sequence>
<reference evidence="5" key="1">
    <citation type="submission" date="2023-08" db="EMBL/GenBank/DDBJ databases">
        <title>Functional and genomic diversity of the sorghum phyllosphere microbiome.</title>
        <authorList>
            <person name="Shade A."/>
        </authorList>
    </citation>
    <scope>NUCLEOTIDE SEQUENCE</scope>
    <source>
        <strain evidence="5">SORGH_AS_0974</strain>
    </source>
</reference>
<dbReference type="Pfam" id="PF07729">
    <property type="entry name" value="FCD"/>
    <property type="match status" value="1"/>
</dbReference>
<dbReference type="SMART" id="SM00345">
    <property type="entry name" value="HTH_GNTR"/>
    <property type="match status" value="1"/>
</dbReference>